<keyword evidence="10" id="KW-1185">Reference proteome</keyword>
<dbReference type="OMA" id="YNDERMR"/>
<evidence type="ECO:0000259" key="6">
    <source>
        <dbReference type="Pfam" id="PF00931"/>
    </source>
</evidence>
<sequence>MAAVLDAMVPYVKKLITDMADEEVSMLLGVYGEITRLEDNMEGIKAFLAGAERRRLTDDSVRRWVRKLKDAMYDTTDIIDLCQLVAANKRRGSTEDGSSVKKKVSAGCFQPLLFCIRNPLDGIHKEADRFKFSINLGSNMEPRMLTDAERSMQKMTSEFDESAIVGEKIEQDTRELAQLLITGSLHHIKVVSIVGTGGMGKATVAQKIFNEHFDEIELLKTAIEHAGGVHGGTQDKTLLTRTLTNTLSTGRFLLVMDHVWSDQAWSHVLSVPVKTSFYQHHSAH</sequence>
<proteinExistence type="inferred from homology"/>
<dbReference type="HOGENOM" id="CLU_000837_9_6_1"/>
<dbReference type="Pfam" id="PF18052">
    <property type="entry name" value="Rx_N"/>
    <property type="match status" value="1"/>
</dbReference>
<dbReference type="GO" id="GO:0043531">
    <property type="term" value="F:ADP binding"/>
    <property type="evidence" value="ECO:0007669"/>
    <property type="project" value="InterPro"/>
</dbReference>
<evidence type="ECO:0000313" key="8">
    <source>
        <dbReference type="EMBL" id="RCV39766.1"/>
    </source>
</evidence>
<comment type="similarity">
    <text evidence="1">Belongs to the disease resistance NB-LRR family.</text>
</comment>
<keyword evidence="4" id="KW-0547">Nucleotide-binding</keyword>
<keyword evidence="5" id="KW-0611">Plant defense</keyword>
<dbReference type="GO" id="GO:0006952">
    <property type="term" value="P:defense response"/>
    <property type="evidence" value="ECO:0007669"/>
    <property type="project" value="UniProtKB-KW"/>
</dbReference>
<protein>
    <submittedName>
        <fullName evidence="8 9">Uncharacterized protein</fullName>
    </submittedName>
</protein>
<reference evidence="8 10" key="1">
    <citation type="journal article" date="2012" name="Nat. Biotechnol.">
        <title>Reference genome sequence of the model plant Setaria.</title>
        <authorList>
            <person name="Bennetzen J.L."/>
            <person name="Schmutz J."/>
            <person name="Wang H."/>
            <person name="Percifield R."/>
            <person name="Hawkins J."/>
            <person name="Pontaroli A.C."/>
            <person name="Estep M."/>
            <person name="Feng L."/>
            <person name="Vaughn J.N."/>
            <person name="Grimwood J."/>
            <person name="Jenkins J."/>
            <person name="Barry K."/>
            <person name="Lindquist E."/>
            <person name="Hellsten U."/>
            <person name="Deshpande S."/>
            <person name="Wang X."/>
            <person name="Wu X."/>
            <person name="Mitros T."/>
            <person name="Triplett J."/>
            <person name="Yang X."/>
            <person name="Ye C.Y."/>
            <person name="Mauro-Herrera M."/>
            <person name="Wang L."/>
            <person name="Li P."/>
            <person name="Sharma M."/>
            <person name="Sharma R."/>
            <person name="Ronald P.C."/>
            <person name="Panaud O."/>
            <person name="Kellogg E.A."/>
            <person name="Brutnell T.P."/>
            <person name="Doust A.N."/>
            <person name="Tuskan G.A."/>
            <person name="Rokhsar D."/>
            <person name="Devos K.M."/>
        </authorList>
    </citation>
    <scope>NUCLEOTIDE SEQUENCE [LARGE SCALE GENOMIC DNA]</scope>
    <source>
        <strain evidence="10">cv. Yugu1</strain>
        <strain evidence="8">Yugu1</strain>
    </source>
</reference>
<dbReference type="Gene3D" id="3.40.50.300">
    <property type="entry name" value="P-loop containing nucleotide triphosphate hydrolases"/>
    <property type="match status" value="1"/>
</dbReference>
<dbReference type="Gramene" id="KQK95985">
    <property type="protein sequence ID" value="KQK95985"/>
    <property type="gene ID" value="SETIT_027406mg"/>
</dbReference>
<evidence type="ECO:0000256" key="3">
    <source>
        <dbReference type="ARBA" id="ARBA00022737"/>
    </source>
</evidence>
<dbReference type="EMBL" id="CM003535">
    <property type="protein sequence ID" value="RCV39766.1"/>
    <property type="molecule type" value="Genomic_DNA"/>
</dbReference>
<dbReference type="InterPro" id="IPR041118">
    <property type="entry name" value="Rx_N"/>
</dbReference>
<name>K3ZLE9_SETIT</name>
<dbReference type="InterPro" id="IPR038005">
    <property type="entry name" value="RX-like_CC"/>
</dbReference>
<reference evidence="9" key="3">
    <citation type="submission" date="2018-08" db="UniProtKB">
        <authorList>
            <consortium name="EnsemblPlants"/>
        </authorList>
    </citation>
    <scope>IDENTIFICATION</scope>
    <source>
        <strain evidence="9">Yugu1</strain>
    </source>
</reference>
<dbReference type="SUPFAM" id="SSF52540">
    <property type="entry name" value="P-loop containing nucleoside triphosphate hydrolases"/>
    <property type="match status" value="1"/>
</dbReference>
<feature type="domain" description="NB-ARC" evidence="6">
    <location>
        <begin position="170"/>
        <end position="212"/>
    </location>
</feature>
<accession>K3ZLE9</accession>
<dbReference type="STRING" id="4555.K3ZLE9"/>
<evidence type="ECO:0000313" key="10">
    <source>
        <dbReference type="Proteomes" id="UP000004995"/>
    </source>
</evidence>
<dbReference type="CDD" id="cd14798">
    <property type="entry name" value="RX-CC_like"/>
    <property type="match status" value="1"/>
</dbReference>
<dbReference type="Proteomes" id="UP000004995">
    <property type="component" value="Unassembled WGS sequence"/>
</dbReference>
<dbReference type="PANTHER" id="PTHR19338">
    <property type="entry name" value="TRANSLOCASE OF INNER MITOCHONDRIAL MEMBRANE 13 HOMOLOG"/>
    <property type="match status" value="1"/>
</dbReference>
<dbReference type="EnsemblPlants" id="KQK95985">
    <property type="protein sequence ID" value="KQK95985"/>
    <property type="gene ID" value="SETIT_027406mg"/>
</dbReference>
<evidence type="ECO:0000259" key="7">
    <source>
        <dbReference type="Pfam" id="PF18052"/>
    </source>
</evidence>
<evidence type="ECO:0000256" key="4">
    <source>
        <dbReference type="ARBA" id="ARBA00022741"/>
    </source>
</evidence>
<dbReference type="Gene3D" id="1.20.5.4130">
    <property type="match status" value="1"/>
</dbReference>
<dbReference type="Pfam" id="PF00931">
    <property type="entry name" value="NB-ARC"/>
    <property type="match status" value="1"/>
</dbReference>
<evidence type="ECO:0000256" key="5">
    <source>
        <dbReference type="ARBA" id="ARBA00022821"/>
    </source>
</evidence>
<dbReference type="eggNOG" id="KOG4658">
    <property type="taxonomic scope" value="Eukaryota"/>
</dbReference>
<keyword evidence="3" id="KW-0677">Repeat</keyword>
<dbReference type="AlphaFoldDB" id="K3ZLE9"/>
<reference evidence="8" key="2">
    <citation type="submission" date="2015-07" db="EMBL/GenBank/DDBJ databases">
        <authorList>
            <person name="Noorani M."/>
        </authorList>
    </citation>
    <scope>NUCLEOTIDE SEQUENCE</scope>
    <source>
        <strain evidence="8">Yugu1</strain>
    </source>
</reference>
<dbReference type="OrthoDB" id="767398at2759"/>
<gene>
    <name evidence="8" type="ORF">SETIT_8G249000v2</name>
</gene>
<dbReference type="InterPro" id="IPR027417">
    <property type="entry name" value="P-loop_NTPase"/>
</dbReference>
<dbReference type="InterPro" id="IPR002182">
    <property type="entry name" value="NB-ARC"/>
</dbReference>
<feature type="domain" description="Disease resistance N-terminal" evidence="7">
    <location>
        <begin position="15"/>
        <end position="95"/>
    </location>
</feature>
<evidence type="ECO:0000256" key="1">
    <source>
        <dbReference type="ARBA" id="ARBA00008894"/>
    </source>
</evidence>
<keyword evidence="2" id="KW-0433">Leucine-rich repeat</keyword>
<evidence type="ECO:0000313" key="9">
    <source>
        <dbReference type="EnsemblPlants" id="KQK95985"/>
    </source>
</evidence>
<organism evidence="9 10">
    <name type="scientific">Setaria italica</name>
    <name type="common">Foxtail millet</name>
    <name type="synonym">Panicum italicum</name>
    <dbReference type="NCBI Taxonomy" id="4555"/>
    <lineage>
        <taxon>Eukaryota</taxon>
        <taxon>Viridiplantae</taxon>
        <taxon>Streptophyta</taxon>
        <taxon>Embryophyta</taxon>
        <taxon>Tracheophyta</taxon>
        <taxon>Spermatophyta</taxon>
        <taxon>Magnoliopsida</taxon>
        <taxon>Liliopsida</taxon>
        <taxon>Poales</taxon>
        <taxon>Poaceae</taxon>
        <taxon>PACMAD clade</taxon>
        <taxon>Panicoideae</taxon>
        <taxon>Panicodae</taxon>
        <taxon>Paniceae</taxon>
        <taxon>Cenchrinae</taxon>
        <taxon>Setaria</taxon>
    </lineage>
</organism>
<evidence type="ECO:0000256" key="2">
    <source>
        <dbReference type="ARBA" id="ARBA00022614"/>
    </source>
</evidence>
<dbReference type="EMBL" id="AGNK02005274">
    <property type="status" value="NOT_ANNOTATED_CDS"/>
    <property type="molecule type" value="Genomic_DNA"/>
</dbReference>
<dbReference type="PANTHER" id="PTHR19338:SF73">
    <property type="entry name" value="DISEASE RESISTANCE PROTEIN RGA2-LIKE"/>
    <property type="match status" value="1"/>
</dbReference>